<dbReference type="SUPFAM" id="SSF50331">
    <property type="entry name" value="MOP-like"/>
    <property type="match status" value="1"/>
</dbReference>
<evidence type="ECO:0000256" key="5">
    <source>
        <dbReference type="ARBA" id="ARBA00022741"/>
    </source>
</evidence>
<dbReference type="GO" id="GO:0008643">
    <property type="term" value="P:carbohydrate transport"/>
    <property type="evidence" value="ECO:0007669"/>
    <property type="project" value="InterPro"/>
</dbReference>
<dbReference type="InterPro" id="IPR003439">
    <property type="entry name" value="ABC_transporter-like_ATP-bd"/>
</dbReference>
<dbReference type="InterPro" id="IPR008995">
    <property type="entry name" value="Mo/tungstate-bd_C_term_dom"/>
</dbReference>
<keyword evidence="2" id="KW-1003">Cell membrane</keyword>
<organism evidence="10 11">
    <name type="scientific">Legionella drozanskii LLAP-1</name>
    <dbReference type="NCBI Taxonomy" id="1212489"/>
    <lineage>
        <taxon>Bacteria</taxon>
        <taxon>Pseudomonadati</taxon>
        <taxon>Pseudomonadota</taxon>
        <taxon>Gammaproteobacteria</taxon>
        <taxon>Legionellales</taxon>
        <taxon>Legionellaceae</taxon>
        <taxon>Legionella</taxon>
    </lineage>
</organism>
<dbReference type="PROSITE" id="PS00211">
    <property type="entry name" value="ABC_TRANSPORTER_1"/>
    <property type="match status" value="1"/>
</dbReference>
<keyword evidence="10" id="KW-0378">Hydrolase</keyword>
<evidence type="ECO:0000256" key="8">
    <source>
        <dbReference type="ARBA" id="ARBA00023136"/>
    </source>
</evidence>
<keyword evidence="4" id="KW-0762">Sugar transport</keyword>
<dbReference type="Proteomes" id="UP000054736">
    <property type="component" value="Unassembled WGS sequence"/>
</dbReference>
<dbReference type="PANTHER" id="PTHR43875:SF12">
    <property type="entry name" value="SN-GLYCEROL-3-PHOSPHATE IMPORT ATP-BINDING PROTEIN UGPC"/>
    <property type="match status" value="1"/>
</dbReference>
<dbReference type="InterPro" id="IPR047641">
    <property type="entry name" value="ABC_transpr_MalK/UgpC-like"/>
</dbReference>
<evidence type="ECO:0000256" key="6">
    <source>
        <dbReference type="ARBA" id="ARBA00022840"/>
    </source>
</evidence>
<proteinExistence type="predicted"/>
<dbReference type="SUPFAM" id="SSF52540">
    <property type="entry name" value="P-loop containing nucleoside triphosphate hydrolases"/>
    <property type="match status" value="1"/>
</dbReference>
<evidence type="ECO:0000256" key="2">
    <source>
        <dbReference type="ARBA" id="ARBA00022475"/>
    </source>
</evidence>
<sequence>MAMVNLVEVSKYHGQQLILDQLNLTIDKGEFVAVVGPSGCGKSTLLRLVAGLDTVSSGRILINNQCVNQIPPAKRDMAMVFQNYALYPHMTVFENMAYGLKMRGMKKDLIRQKVAEVAALLHLSDYLTRKPSALSGGQRQRVAMGRAIVRSPAVFLFDEPLSNLDAKLRNEMRQEIKKLHQQLKTTSLYVTHDQTEAMTMASRVLVLNKGRVEQIGSPQNLYQQPASLFVAGFTGHYPINFFPAKINLSSQKVVSDFGFELDLPKLNESLSCGEEVILGIRPEHLNIVSTNKPGAISVKVEYIDDMGADKLIQASSLCGKARFSIRTSADTEVIDNLFALDLVVNKANLFHQKTGLRLGGWHD</sequence>
<dbReference type="Gene3D" id="2.40.50.140">
    <property type="entry name" value="Nucleic acid-binding proteins"/>
    <property type="match status" value="1"/>
</dbReference>
<dbReference type="PANTHER" id="PTHR43875">
    <property type="entry name" value="MALTODEXTRIN IMPORT ATP-BINDING PROTEIN MSMX"/>
    <property type="match status" value="1"/>
</dbReference>
<dbReference type="GO" id="GO:0016887">
    <property type="term" value="F:ATP hydrolysis activity"/>
    <property type="evidence" value="ECO:0007669"/>
    <property type="project" value="InterPro"/>
</dbReference>
<evidence type="ECO:0000256" key="3">
    <source>
        <dbReference type="ARBA" id="ARBA00022519"/>
    </source>
</evidence>
<reference evidence="10 11" key="1">
    <citation type="submission" date="2015-11" db="EMBL/GenBank/DDBJ databases">
        <title>Genomic analysis of 38 Legionella species identifies large and diverse effector repertoires.</title>
        <authorList>
            <person name="Burstein D."/>
            <person name="Amaro F."/>
            <person name="Zusman T."/>
            <person name="Lifshitz Z."/>
            <person name="Cohen O."/>
            <person name="Gilbert J.A."/>
            <person name="Pupko T."/>
            <person name="Shuman H.A."/>
            <person name="Segal G."/>
        </authorList>
    </citation>
    <scope>NUCLEOTIDE SEQUENCE [LARGE SCALE GENOMIC DNA]</scope>
    <source>
        <strain evidence="10 11">ATCC 700990</strain>
    </source>
</reference>
<evidence type="ECO:0000259" key="9">
    <source>
        <dbReference type="PROSITE" id="PS50893"/>
    </source>
</evidence>
<keyword evidence="5" id="KW-0547">Nucleotide-binding</keyword>
<dbReference type="STRING" id="1212489.Ldro_0450"/>
<dbReference type="InterPro" id="IPR015855">
    <property type="entry name" value="ABC_transpr_MalK-like"/>
</dbReference>
<dbReference type="GO" id="GO:0001407">
    <property type="term" value="P:glycerophosphodiester transmembrane transport"/>
    <property type="evidence" value="ECO:0007669"/>
    <property type="project" value="TreeGrafter"/>
</dbReference>
<keyword evidence="1" id="KW-0813">Transport</keyword>
<keyword evidence="3" id="KW-0997">Cell inner membrane</keyword>
<dbReference type="InterPro" id="IPR012340">
    <property type="entry name" value="NA-bd_OB-fold"/>
</dbReference>
<dbReference type="PATRIC" id="fig|1212489.4.peg.465"/>
<dbReference type="Pfam" id="PF17912">
    <property type="entry name" value="OB_MalK"/>
    <property type="match status" value="1"/>
</dbReference>
<dbReference type="FunFam" id="3.40.50.300:FF:000042">
    <property type="entry name" value="Maltose/maltodextrin ABC transporter, ATP-binding protein"/>
    <property type="match status" value="1"/>
</dbReference>
<gene>
    <name evidence="10" type="primary">ugpC</name>
    <name evidence="10" type="ORF">Ldro_0450</name>
</gene>
<evidence type="ECO:0000313" key="11">
    <source>
        <dbReference type="Proteomes" id="UP000054736"/>
    </source>
</evidence>
<dbReference type="GO" id="GO:0005524">
    <property type="term" value="F:ATP binding"/>
    <property type="evidence" value="ECO:0007669"/>
    <property type="project" value="UniProtKB-KW"/>
</dbReference>
<dbReference type="AlphaFoldDB" id="A0A0W0TBV6"/>
<dbReference type="Gene3D" id="2.40.50.100">
    <property type="match status" value="1"/>
</dbReference>
<dbReference type="SMART" id="SM00382">
    <property type="entry name" value="AAA"/>
    <property type="match status" value="1"/>
</dbReference>
<dbReference type="NCBIfam" id="NF008653">
    <property type="entry name" value="PRK11650.1"/>
    <property type="match status" value="1"/>
</dbReference>
<name>A0A0W0TBV6_9GAMM</name>
<dbReference type="InterPro" id="IPR017871">
    <property type="entry name" value="ABC_transporter-like_CS"/>
</dbReference>
<dbReference type="GO" id="GO:0140359">
    <property type="term" value="F:ABC-type transporter activity"/>
    <property type="evidence" value="ECO:0007669"/>
    <property type="project" value="InterPro"/>
</dbReference>
<dbReference type="RefSeq" id="WP_058494803.1">
    <property type="nucleotide sequence ID" value="NZ_CAAAIU010000003.1"/>
</dbReference>
<keyword evidence="6 10" id="KW-0067">ATP-binding</keyword>
<dbReference type="Gene3D" id="3.40.50.300">
    <property type="entry name" value="P-loop containing nucleotide triphosphate hydrolases"/>
    <property type="match status" value="1"/>
</dbReference>
<dbReference type="OrthoDB" id="9802264at2"/>
<dbReference type="InterPro" id="IPR003593">
    <property type="entry name" value="AAA+_ATPase"/>
</dbReference>
<evidence type="ECO:0000256" key="1">
    <source>
        <dbReference type="ARBA" id="ARBA00022448"/>
    </source>
</evidence>
<evidence type="ECO:0000256" key="4">
    <source>
        <dbReference type="ARBA" id="ARBA00022597"/>
    </source>
</evidence>
<dbReference type="InterPro" id="IPR040582">
    <property type="entry name" value="OB_MalK-like"/>
</dbReference>
<dbReference type="EC" id="3.6.3.20" evidence="10"/>
<evidence type="ECO:0000313" key="10">
    <source>
        <dbReference type="EMBL" id="KTC93079.1"/>
    </source>
</evidence>
<keyword evidence="11" id="KW-1185">Reference proteome</keyword>
<keyword evidence="7" id="KW-1278">Translocase</keyword>
<feature type="domain" description="ABC transporter" evidence="9">
    <location>
        <begin position="4"/>
        <end position="234"/>
    </location>
</feature>
<dbReference type="GO" id="GO:0015794">
    <property type="term" value="P:glycerol-3-phosphate transmembrane transport"/>
    <property type="evidence" value="ECO:0007669"/>
    <property type="project" value="TreeGrafter"/>
</dbReference>
<dbReference type="GO" id="GO:0055052">
    <property type="term" value="C:ATP-binding cassette (ABC) transporter complex, substrate-binding subunit-containing"/>
    <property type="evidence" value="ECO:0007669"/>
    <property type="project" value="TreeGrafter"/>
</dbReference>
<dbReference type="PROSITE" id="PS50893">
    <property type="entry name" value="ABC_TRANSPORTER_2"/>
    <property type="match status" value="1"/>
</dbReference>
<dbReference type="InterPro" id="IPR027417">
    <property type="entry name" value="P-loop_NTPase"/>
</dbReference>
<comment type="caution">
    <text evidence="10">The sequence shown here is derived from an EMBL/GenBank/DDBJ whole genome shotgun (WGS) entry which is preliminary data.</text>
</comment>
<dbReference type="Pfam" id="PF00005">
    <property type="entry name" value="ABC_tran"/>
    <property type="match status" value="1"/>
</dbReference>
<evidence type="ECO:0000256" key="7">
    <source>
        <dbReference type="ARBA" id="ARBA00022967"/>
    </source>
</evidence>
<dbReference type="CDD" id="cd03301">
    <property type="entry name" value="ABC_MalK_N"/>
    <property type="match status" value="1"/>
</dbReference>
<keyword evidence="8" id="KW-0472">Membrane</keyword>
<dbReference type="EMBL" id="LNXY01000003">
    <property type="protein sequence ID" value="KTC93079.1"/>
    <property type="molecule type" value="Genomic_DNA"/>
</dbReference>
<accession>A0A0W0TBV6</accession>
<protein>
    <submittedName>
        <fullName evidence="10">sn-glycerol-3-phosphate import ATP-binding protein UgpC</fullName>
        <ecNumber evidence="10">3.6.3.20</ecNumber>
    </submittedName>
</protein>